<dbReference type="Proteomes" id="UP001152467">
    <property type="component" value="Unassembled WGS sequence"/>
</dbReference>
<accession>A0A9W4R1V3</accession>
<evidence type="ECO:0000256" key="1">
    <source>
        <dbReference type="SAM" id="SignalP"/>
    </source>
</evidence>
<dbReference type="AlphaFoldDB" id="A0A9W4R1V3"/>
<name>A0A9W4R1V3_9GAMM</name>
<dbReference type="EMBL" id="CAMAPC010000013">
    <property type="protein sequence ID" value="CAH9062683.1"/>
    <property type="molecule type" value="Genomic_DNA"/>
</dbReference>
<dbReference type="SUPFAM" id="SSF50939">
    <property type="entry name" value="Sialidases"/>
    <property type="match status" value="1"/>
</dbReference>
<organism evidence="2 3">
    <name type="scientific">Pseudoalteromonas holothuriae</name>
    <dbReference type="NCBI Taxonomy" id="2963714"/>
    <lineage>
        <taxon>Bacteria</taxon>
        <taxon>Pseudomonadati</taxon>
        <taxon>Pseudomonadota</taxon>
        <taxon>Gammaproteobacteria</taxon>
        <taxon>Alteromonadales</taxon>
        <taxon>Pseudoalteromonadaceae</taxon>
        <taxon>Pseudoalteromonas</taxon>
    </lineage>
</organism>
<reference evidence="2" key="1">
    <citation type="submission" date="2022-07" db="EMBL/GenBank/DDBJ databases">
        <authorList>
            <person name="Criscuolo A."/>
        </authorList>
    </citation>
    <scope>NUCLEOTIDE SEQUENCE</scope>
    <source>
        <strain evidence="2">CIP111854</strain>
    </source>
</reference>
<sequence length="643" mass="70919">MKTRLSLAVLLLGGALSVHAEVDKSKGYADQDNFNLYGSCSYINAGVNYTDDSNYNYLRHFKDKTSQFDHLNYKPEFNNRALRGNWYSLDNQLFRVGNQNVPKYSGETATGSAKAAPMAVQQGDWTYVVLNGAHSSCAVQGTPPNKGYERLVIAVSAYNHKTGEVKEPAVIHVKNTSDFHDTAVINMDKNGHLYVFISGRNSSRGGLIYRSKSSHLNGAGDLRGFKLVNAENELSSDLDSNSNCSDTEACNFLGFSYPQAWWTGNKFVLLNTRYIKAPSEMSSKYKQTARRQIYMTEITPSGSSVSVAKSKKLVALNDATSFGHYAVSAERNGVIAMAFNVHVPDKCTLKSGYSSSCKIAAGSSAALLNRHFPNDNRTNIYFIYSKDGGRTWSTSSNQKLIDTAYGQYISDFNTLNKALLYKSDSAVEIVNGYTPKQNLIQKRAYIKDIDFSMGPDGKLAALKVLFVESDGKHGFAPKSASDSKSLIRAKVVDEQGGVTYVGCYNGSNCATDHAYSAGAVRTINRYGYSEIAFPMQTQADSLAGGKVHLYTSNLKYKTDVYVWSYNGAQHYTDPKNVNFIRKVHNAAWGWGGEPVYFWSQSGNDNKVDFVLSGKNGRQVTLNGNFGDHKTMSCPTQYVFNKCQ</sequence>
<evidence type="ECO:0008006" key="4">
    <source>
        <dbReference type="Google" id="ProtNLM"/>
    </source>
</evidence>
<evidence type="ECO:0000313" key="2">
    <source>
        <dbReference type="EMBL" id="CAH9062683.1"/>
    </source>
</evidence>
<gene>
    <name evidence="2" type="ORF">PSECIP111854_03064</name>
</gene>
<evidence type="ECO:0000313" key="3">
    <source>
        <dbReference type="Proteomes" id="UP001152467"/>
    </source>
</evidence>
<keyword evidence="3" id="KW-1185">Reference proteome</keyword>
<dbReference type="RefSeq" id="WP_261626772.1">
    <property type="nucleotide sequence ID" value="NZ_CAMAPC010000013.1"/>
</dbReference>
<proteinExistence type="predicted"/>
<dbReference type="InterPro" id="IPR036278">
    <property type="entry name" value="Sialidase_sf"/>
</dbReference>
<keyword evidence="1" id="KW-0732">Signal</keyword>
<feature type="chain" id="PRO_5040920161" description="Exo-alpha-sialidase" evidence="1">
    <location>
        <begin position="21"/>
        <end position="643"/>
    </location>
</feature>
<feature type="signal peptide" evidence="1">
    <location>
        <begin position="1"/>
        <end position="20"/>
    </location>
</feature>
<comment type="caution">
    <text evidence="2">The sequence shown here is derived from an EMBL/GenBank/DDBJ whole genome shotgun (WGS) entry which is preliminary data.</text>
</comment>
<protein>
    <recommendedName>
        <fullName evidence="4">Exo-alpha-sialidase</fullName>
    </recommendedName>
</protein>